<evidence type="ECO:0000259" key="5">
    <source>
        <dbReference type="PROSITE" id="PS51464"/>
    </source>
</evidence>
<dbReference type="InterPro" id="IPR047640">
    <property type="entry name" value="RpiR-like"/>
</dbReference>
<keyword evidence="2" id="KW-0238">DNA-binding</keyword>
<dbReference type="PROSITE" id="PS51464">
    <property type="entry name" value="SIS"/>
    <property type="match status" value="1"/>
</dbReference>
<dbReference type="Gene3D" id="3.40.50.10490">
    <property type="entry name" value="Glucose-6-phosphate isomerase like protein, domain 1"/>
    <property type="match status" value="1"/>
</dbReference>
<dbReference type="AlphaFoldDB" id="A0A2K8KFJ0"/>
<keyword evidence="7" id="KW-1185">Reference proteome</keyword>
<dbReference type="SUPFAM" id="SSF46689">
    <property type="entry name" value="Homeodomain-like"/>
    <property type="match status" value="1"/>
</dbReference>
<dbReference type="InterPro" id="IPR009057">
    <property type="entry name" value="Homeodomain-like_sf"/>
</dbReference>
<evidence type="ECO:0000256" key="3">
    <source>
        <dbReference type="ARBA" id="ARBA00023163"/>
    </source>
</evidence>
<sequence length="293" mass="31187">MTQSFTRLLAARLDSLPARMQQAARWIAANPHEVALLSMREQARMAGVQPATMTRLAQALGYDGFEALRAEHAAALRHAPSGLARQADGRLPLCAESAEGQALEMLTQAQGQVAELCAGDMLASLGKAAELMIRARRVYILGRRSSHAVAWHLYYALSLVTERASLLDGIGGTGLDALWHAGAEDVLFVCGVAPYTRAVVEATLQAQARDIPIIALTDSRLSPLIAARGVGLIVPTHSASFLHAMTPAFLIADILAALVARADDPGTLARLEGLDRQLAALNTYISQPLEASK</sequence>
<dbReference type="PROSITE" id="PS51071">
    <property type="entry name" value="HTH_RPIR"/>
    <property type="match status" value="1"/>
</dbReference>
<dbReference type="RefSeq" id="WP_071481216.1">
    <property type="nucleotide sequence ID" value="NZ_CP024899.1"/>
</dbReference>
<dbReference type="GO" id="GO:1901135">
    <property type="term" value="P:carbohydrate derivative metabolic process"/>
    <property type="evidence" value="ECO:0007669"/>
    <property type="project" value="InterPro"/>
</dbReference>
<dbReference type="GO" id="GO:0003700">
    <property type="term" value="F:DNA-binding transcription factor activity"/>
    <property type="evidence" value="ECO:0007669"/>
    <property type="project" value="InterPro"/>
</dbReference>
<dbReference type="Proteomes" id="UP000228948">
    <property type="component" value="Chromosome"/>
</dbReference>
<dbReference type="PANTHER" id="PTHR30514:SF18">
    <property type="entry name" value="RPIR-FAMILY TRANSCRIPTIONAL REGULATOR"/>
    <property type="match status" value="1"/>
</dbReference>
<dbReference type="SUPFAM" id="SSF53697">
    <property type="entry name" value="SIS domain"/>
    <property type="match status" value="1"/>
</dbReference>
<keyword evidence="3" id="KW-0804">Transcription</keyword>
<accession>A0A2K8KFJ0</accession>
<evidence type="ECO:0000256" key="1">
    <source>
        <dbReference type="ARBA" id="ARBA00023015"/>
    </source>
</evidence>
<name>A0A2K8KFJ0_9RHOB</name>
<feature type="domain" description="SIS" evidence="5">
    <location>
        <begin position="128"/>
        <end position="265"/>
    </location>
</feature>
<dbReference type="InterPro" id="IPR000281">
    <property type="entry name" value="HTH_RpiR"/>
</dbReference>
<feature type="domain" description="HTH rpiR-type" evidence="4">
    <location>
        <begin position="3"/>
        <end position="79"/>
    </location>
</feature>
<dbReference type="InterPro" id="IPR046348">
    <property type="entry name" value="SIS_dom_sf"/>
</dbReference>
<evidence type="ECO:0000313" key="7">
    <source>
        <dbReference type="Proteomes" id="UP000228948"/>
    </source>
</evidence>
<dbReference type="STRING" id="441209.GCA_001870665_02511"/>
<evidence type="ECO:0000259" key="4">
    <source>
        <dbReference type="PROSITE" id="PS51071"/>
    </source>
</evidence>
<protein>
    <submittedName>
        <fullName evidence="6">MurR/RpiR family transcriptional regulator</fullName>
    </submittedName>
</protein>
<dbReference type="OrthoDB" id="3574600at2"/>
<gene>
    <name evidence="6" type="ORF">BG454_13645</name>
</gene>
<dbReference type="Gene3D" id="1.10.10.10">
    <property type="entry name" value="Winged helix-like DNA-binding domain superfamily/Winged helix DNA-binding domain"/>
    <property type="match status" value="1"/>
</dbReference>
<evidence type="ECO:0000313" key="6">
    <source>
        <dbReference type="EMBL" id="ATX66733.1"/>
    </source>
</evidence>
<dbReference type="EMBL" id="CP024899">
    <property type="protein sequence ID" value="ATX66733.1"/>
    <property type="molecule type" value="Genomic_DNA"/>
</dbReference>
<dbReference type="GO" id="GO:0003677">
    <property type="term" value="F:DNA binding"/>
    <property type="evidence" value="ECO:0007669"/>
    <property type="project" value="UniProtKB-KW"/>
</dbReference>
<evidence type="ECO:0000256" key="2">
    <source>
        <dbReference type="ARBA" id="ARBA00023125"/>
    </source>
</evidence>
<dbReference type="GO" id="GO:0097367">
    <property type="term" value="F:carbohydrate derivative binding"/>
    <property type="evidence" value="ECO:0007669"/>
    <property type="project" value="InterPro"/>
</dbReference>
<organism evidence="6 7">
    <name type="scientific">Roseinatronobacter bogoriensis subsp. barguzinensis</name>
    <dbReference type="NCBI Taxonomy" id="441209"/>
    <lineage>
        <taxon>Bacteria</taxon>
        <taxon>Pseudomonadati</taxon>
        <taxon>Pseudomonadota</taxon>
        <taxon>Alphaproteobacteria</taxon>
        <taxon>Rhodobacterales</taxon>
        <taxon>Paracoccaceae</taxon>
        <taxon>Roseinatronobacter</taxon>
    </lineage>
</organism>
<dbReference type="KEGG" id="rbg:BG454_13645"/>
<keyword evidence="1" id="KW-0805">Transcription regulation</keyword>
<dbReference type="CDD" id="cd05013">
    <property type="entry name" value="SIS_RpiR"/>
    <property type="match status" value="1"/>
</dbReference>
<dbReference type="PANTHER" id="PTHR30514">
    <property type="entry name" value="GLUCOKINASE"/>
    <property type="match status" value="1"/>
</dbReference>
<dbReference type="Pfam" id="PF01418">
    <property type="entry name" value="HTH_6"/>
    <property type="match status" value="1"/>
</dbReference>
<dbReference type="InterPro" id="IPR036388">
    <property type="entry name" value="WH-like_DNA-bd_sf"/>
</dbReference>
<dbReference type="InterPro" id="IPR001347">
    <property type="entry name" value="SIS_dom"/>
</dbReference>
<proteinExistence type="predicted"/>
<reference evidence="6 7" key="1">
    <citation type="submission" date="2017-11" db="EMBL/GenBank/DDBJ databases">
        <title>Revised Sequence and Annotation of the Rhodobaca barguzinensis strain alga05 Genome.</title>
        <authorList>
            <person name="Kopejtka K."/>
            <person name="Tomasch J.M."/>
            <person name="Bunk B."/>
            <person name="Koblizek M."/>
        </authorList>
    </citation>
    <scope>NUCLEOTIDE SEQUENCE [LARGE SCALE GENOMIC DNA]</scope>
    <source>
        <strain evidence="7">alga05</strain>
    </source>
</reference>
<dbReference type="InterPro" id="IPR035472">
    <property type="entry name" value="RpiR-like_SIS"/>
</dbReference>
<dbReference type="Pfam" id="PF01380">
    <property type="entry name" value="SIS"/>
    <property type="match status" value="1"/>
</dbReference>